<evidence type="ECO:0000313" key="6">
    <source>
        <dbReference type="Ensembl" id="ENSSRHP00000030251.1"/>
    </source>
</evidence>
<dbReference type="Proteomes" id="UP000472270">
    <property type="component" value="Unassembled WGS sequence"/>
</dbReference>
<reference evidence="6" key="2">
    <citation type="submission" date="2025-09" db="UniProtKB">
        <authorList>
            <consortium name="Ensembl"/>
        </authorList>
    </citation>
    <scope>IDENTIFICATION</scope>
</reference>
<dbReference type="PROSITE" id="PS50089">
    <property type="entry name" value="ZF_RING_2"/>
    <property type="match status" value="1"/>
</dbReference>
<dbReference type="InterPro" id="IPR017907">
    <property type="entry name" value="Znf_RING_CS"/>
</dbReference>
<dbReference type="InterPro" id="IPR001841">
    <property type="entry name" value="Znf_RING"/>
</dbReference>
<reference evidence="6" key="1">
    <citation type="submission" date="2025-08" db="UniProtKB">
        <authorList>
            <consortium name="Ensembl"/>
        </authorList>
    </citation>
    <scope>IDENTIFICATION</scope>
</reference>
<evidence type="ECO:0000256" key="4">
    <source>
        <dbReference type="PROSITE-ProRule" id="PRU00175"/>
    </source>
</evidence>
<evidence type="ECO:0000259" key="5">
    <source>
        <dbReference type="PROSITE" id="PS50089"/>
    </source>
</evidence>
<accession>A0A673HXV3</accession>
<evidence type="ECO:0000256" key="3">
    <source>
        <dbReference type="ARBA" id="ARBA00022833"/>
    </source>
</evidence>
<dbReference type="Ensembl" id="ENSSRHT00000031140.1">
    <property type="protein sequence ID" value="ENSSRHP00000030251.1"/>
    <property type="gene ID" value="ENSSRHG00000015695.1"/>
</dbReference>
<keyword evidence="7" id="KW-1185">Reference proteome</keyword>
<dbReference type="InterPro" id="IPR051051">
    <property type="entry name" value="E3_ubiq-ligase_TRIM/RNF"/>
</dbReference>
<dbReference type="InterPro" id="IPR013083">
    <property type="entry name" value="Znf_RING/FYVE/PHD"/>
</dbReference>
<keyword evidence="2 4" id="KW-0863">Zinc-finger</keyword>
<sequence>CKAEPDQSRCGACEKFLRDPVSITCGHSFCRQCISFCRDQPSEDFDCPQCRKRSRETPAVQQRSDCETC</sequence>
<dbReference type="SUPFAM" id="SSF57850">
    <property type="entry name" value="RING/U-box"/>
    <property type="match status" value="1"/>
</dbReference>
<dbReference type="GO" id="GO:0008270">
    <property type="term" value="F:zinc ion binding"/>
    <property type="evidence" value="ECO:0007669"/>
    <property type="project" value="UniProtKB-KW"/>
</dbReference>
<organism evidence="6 7">
    <name type="scientific">Sinocyclocheilus rhinocerous</name>
    <dbReference type="NCBI Taxonomy" id="307959"/>
    <lineage>
        <taxon>Eukaryota</taxon>
        <taxon>Metazoa</taxon>
        <taxon>Chordata</taxon>
        <taxon>Craniata</taxon>
        <taxon>Vertebrata</taxon>
        <taxon>Euteleostomi</taxon>
        <taxon>Actinopterygii</taxon>
        <taxon>Neopterygii</taxon>
        <taxon>Teleostei</taxon>
        <taxon>Ostariophysi</taxon>
        <taxon>Cypriniformes</taxon>
        <taxon>Cyprinidae</taxon>
        <taxon>Cyprininae</taxon>
        <taxon>Sinocyclocheilus</taxon>
    </lineage>
</organism>
<evidence type="ECO:0000256" key="2">
    <source>
        <dbReference type="ARBA" id="ARBA00022771"/>
    </source>
</evidence>
<keyword evidence="3" id="KW-0862">Zinc</keyword>
<dbReference type="SMART" id="SM00184">
    <property type="entry name" value="RING"/>
    <property type="match status" value="1"/>
</dbReference>
<dbReference type="Pfam" id="PF15227">
    <property type="entry name" value="zf-C3HC4_4"/>
    <property type="match status" value="1"/>
</dbReference>
<feature type="domain" description="RING-type" evidence="5">
    <location>
        <begin position="10"/>
        <end position="51"/>
    </location>
</feature>
<protein>
    <recommendedName>
        <fullName evidence="5">RING-type domain-containing protein</fullName>
    </recommendedName>
</protein>
<dbReference type="PANTHER" id="PTHR25465">
    <property type="entry name" value="B-BOX DOMAIN CONTAINING"/>
    <property type="match status" value="1"/>
</dbReference>
<keyword evidence="1" id="KW-0479">Metal-binding</keyword>
<dbReference type="Gene3D" id="3.30.40.10">
    <property type="entry name" value="Zinc/RING finger domain, C3HC4 (zinc finger)"/>
    <property type="match status" value="1"/>
</dbReference>
<dbReference type="AlphaFoldDB" id="A0A673HXV3"/>
<evidence type="ECO:0000256" key="1">
    <source>
        <dbReference type="ARBA" id="ARBA00022723"/>
    </source>
</evidence>
<evidence type="ECO:0000313" key="7">
    <source>
        <dbReference type="Proteomes" id="UP000472270"/>
    </source>
</evidence>
<dbReference type="PROSITE" id="PS00518">
    <property type="entry name" value="ZF_RING_1"/>
    <property type="match status" value="1"/>
</dbReference>
<proteinExistence type="predicted"/>
<name>A0A673HXV3_9TELE</name>
<dbReference type="PANTHER" id="PTHR25465:SF75">
    <property type="entry name" value="E3 UBIQUITIN_ISG15 LIGASE TRIM25-RELATED"/>
    <property type="match status" value="1"/>
</dbReference>